<keyword evidence="2" id="KW-1185">Reference proteome</keyword>
<protein>
    <submittedName>
        <fullName evidence="1">Potassium-transporting ATPase subunit F</fullName>
    </submittedName>
</protein>
<dbReference type="Pfam" id="PF10604">
    <property type="entry name" value="Polyketide_cyc2"/>
    <property type="match status" value="1"/>
</dbReference>
<dbReference type="InterPro" id="IPR023393">
    <property type="entry name" value="START-like_dom_sf"/>
</dbReference>
<reference evidence="1 2" key="1">
    <citation type="submission" date="2019-08" db="EMBL/GenBank/DDBJ databases">
        <title>Hyperibacter terrae gen. nov., sp. nov. and Hyperibacter viscosus sp. nov., two new members in the family Rhodospirillaceae isolated from the rhizosphere of Hypericum perforatum.</title>
        <authorList>
            <person name="Noviana Z."/>
        </authorList>
    </citation>
    <scope>NUCLEOTIDE SEQUENCE [LARGE SCALE GENOMIC DNA]</scope>
    <source>
        <strain evidence="1 2">R5913</strain>
    </source>
</reference>
<evidence type="ECO:0000313" key="1">
    <source>
        <dbReference type="EMBL" id="QEX16134.1"/>
    </source>
</evidence>
<gene>
    <name evidence="1" type="ORF">FRZ44_14260</name>
</gene>
<proteinExistence type="predicted"/>
<organism evidence="1 2">
    <name type="scientific">Hypericibacter terrae</name>
    <dbReference type="NCBI Taxonomy" id="2602015"/>
    <lineage>
        <taxon>Bacteria</taxon>
        <taxon>Pseudomonadati</taxon>
        <taxon>Pseudomonadota</taxon>
        <taxon>Alphaproteobacteria</taxon>
        <taxon>Rhodospirillales</taxon>
        <taxon>Dongiaceae</taxon>
        <taxon>Hypericibacter</taxon>
    </lineage>
</organism>
<dbReference type="SUPFAM" id="SSF55961">
    <property type="entry name" value="Bet v1-like"/>
    <property type="match status" value="1"/>
</dbReference>
<accession>A0A5J6MF64</accession>
<dbReference type="Proteomes" id="UP000326202">
    <property type="component" value="Chromosome"/>
</dbReference>
<name>A0A5J6MF64_9PROT</name>
<dbReference type="RefSeq" id="WP_151176531.1">
    <property type="nucleotide sequence ID" value="NZ_CP042906.1"/>
</dbReference>
<dbReference type="KEGG" id="htq:FRZ44_14260"/>
<dbReference type="OrthoDB" id="9807923at2"/>
<dbReference type="InterPro" id="IPR019587">
    <property type="entry name" value="Polyketide_cyclase/dehydratase"/>
</dbReference>
<dbReference type="CDD" id="cd07818">
    <property type="entry name" value="SRPBCC_1"/>
    <property type="match status" value="1"/>
</dbReference>
<dbReference type="Gene3D" id="3.30.530.20">
    <property type="match status" value="1"/>
</dbReference>
<dbReference type="EMBL" id="CP042906">
    <property type="protein sequence ID" value="QEX16134.1"/>
    <property type="molecule type" value="Genomic_DNA"/>
</dbReference>
<sequence>MFIKILIGLAVVLAIFVVVVALQPSDFRIARTTTIAAPASAVFAQVNDFHKWEAWSPYDKIDPALKRTYSGAPTGVGAIYEWAGNKHVGEGKATITESRPNEWVQIRLDFLKPFAATNMAEFSLAPQGGQTAITWSMTGHNNFMFKAVGLFMNMDKMVGGQFEQGLAQLKTLVETAPAS</sequence>
<evidence type="ECO:0000313" key="2">
    <source>
        <dbReference type="Proteomes" id="UP000326202"/>
    </source>
</evidence>
<dbReference type="AlphaFoldDB" id="A0A5J6MF64"/>